<feature type="domain" description="Transposase DDE" evidence="2">
    <location>
        <begin position="345"/>
        <end position="396"/>
    </location>
</feature>
<dbReference type="InterPro" id="IPR025668">
    <property type="entry name" value="Tnp_DDE_dom"/>
</dbReference>
<evidence type="ECO:0000259" key="2">
    <source>
        <dbReference type="Pfam" id="PF13751"/>
    </source>
</evidence>
<comment type="caution">
    <text evidence="3">The sequence shown here is derived from an EMBL/GenBank/DDBJ whole genome shotgun (WGS) entry which is preliminary data.</text>
</comment>
<dbReference type="AlphaFoldDB" id="A0A553UDW3"/>
<proteinExistence type="predicted"/>
<accession>A0A553UDW3</accession>
<feature type="non-terminal residue" evidence="3">
    <location>
        <position position="1"/>
    </location>
</feature>
<dbReference type="Proteomes" id="UP000316092">
    <property type="component" value="Unassembled WGS sequence"/>
</dbReference>
<dbReference type="PANTHER" id="PTHR35604:SF2">
    <property type="entry name" value="TRANSPOSASE INSH FOR INSERTION SEQUENCE ELEMENT IS5A-RELATED"/>
    <property type="match status" value="1"/>
</dbReference>
<dbReference type="Pfam" id="PF05598">
    <property type="entry name" value="DUF772"/>
    <property type="match status" value="1"/>
</dbReference>
<name>A0A553UDW3_9DEIO</name>
<dbReference type="PANTHER" id="PTHR35604">
    <property type="entry name" value="TRANSPOSASE INSH FOR INSERTION SEQUENCE ELEMENT IS5A-RELATED"/>
    <property type="match status" value="1"/>
</dbReference>
<sequence length="404" mass="45941">PAWRLALVTVLQFLENVSDRQAAEYVRGRIDWKYALGLTLHDPGFHFSVLCEFRARLVSGHAEYRLLDRMLEHFQRHGLVKARGKQRTDSTHVLGAVRDLHLAELVGETLRATLNELADLVPDWLTGLAQPAWFKCYAHRIEDPLLPKTEAKRRLYVLEIGQDGFILLDALDAEDSPSEARAAKRVGLLRQVWQTHFDRTGSVLRWKEGAESPPVGERLQSPYDPEMHYSTKRGTEWSGYKVHLTETCDEDAAHIITHVHTTLAMDYDGASTATIHDQLAAKQLLPSKHFVDAAYTDAELLVSSAKIHDITLMGPIRKVSTWQSRQNLGYDTPQFQIDWAQQHAICPQGKTSVSWRAALNEAQHPCIRIRFSRSDCGICPTHELCTSSKQPRRVLQILEQEEYE</sequence>
<protein>
    <submittedName>
        <fullName evidence="3">IS5/IS1182 family transposase</fullName>
    </submittedName>
</protein>
<keyword evidence="4" id="KW-1185">Reference proteome</keyword>
<dbReference type="OrthoDB" id="52455at2"/>
<reference evidence="3 4" key="1">
    <citation type="submission" date="2019-07" db="EMBL/GenBank/DDBJ databases">
        <title>Deinococcus detaillus sp. nov., isolated from humus soil in Antarctica.</title>
        <authorList>
            <person name="Zhang K."/>
        </authorList>
    </citation>
    <scope>NUCLEOTIDE SEQUENCE [LARGE SCALE GENOMIC DNA]</scope>
    <source>
        <strain evidence="3 4">H1</strain>
    </source>
</reference>
<evidence type="ECO:0000313" key="3">
    <source>
        <dbReference type="EMBL" id="TSA78409.1"/>
    </source>
</evidence>
<dbReference type="EMBL" id="VKDB01000086">
    <property type="protein sequence ID" value="TSA78409.1"/>
    <property type="molecule type" value="Genomic_DNA"/>
</dbReference>
<dbReference type="InterPro" id="IPR008490">
    <property type="entry name" value="Transposase_InsH_N"/>
</dbReference>
<evidence type="ECO:0000313" key="4">
    <source>
        <dbReference type="Proteomes" id="UP000316092"/>
    </source>
</evidence>
<feature type="domain" description="Transposase InsH N-terminal" evidence="1">
    <location>
        <begin position="2"/>
        <end position="56"/>
    </location>
</feature>
<evidence type="ECO:0000259" key="1">
    <source>
        <dbReference type="Pfam" id="PF05598"/>
    </source>
</evidence>
<organism evidence="3 4">
    <name type="scientific">Deinococcus detaillensis</name>
    <dbReference type="NCBI Taxonomy" id="2592048"/>
    <lineage>
        <taxon>Bacteria</taxon>
        <taxon>Thermotogati</taxon>
        <taxon>Deinococcota</taxon>
        <taxon>Deinococci</taxon>
        <taxon>Deinococcales</taxon>
        <taxon>Deinococcaceae</taxon>
        <taxon>Deinococcus</taxon>
    </lineage>
</organism>
<gene>
    <name evidence="3" type="ORF">FNU79_18965</name>
</gene>
<feature type="non-terminal residue" evidence="3">
    <location>
        <position position="404"/>
    </location>
</feature>
<dbReference type="Pfam" id="PF13751">
    <property type="entry name" value="DDE_Tnp_1_6"/>
    <property type="match status" value="1"/>
</dbReference>